<dbReference type="GO" id="GO:0004081">
    <property type="term" value="F:bis(5'-nucleosyl)-tetraphosphatase (asymmetrical) activity"/>
    <property type="evidence" value="ECO:0007669"/>
    <property type="project" value="TreeGrafter"/>
</dbReference>
<name>A0A6C0CWS2_9ZZZZ</name>
<dbReference type="SUPFAM" id="SSF55811">
    <property type="entry name" value="Nudix"/>
    <property type="match status" value="1"/>
</dbReference>
<evidence type="ECO:0000259" key="2">
    <source>
        <dbReference type="PROSITE" id="PS50158"/>
    </source>
</evidence>
<evidence type="ECO:0008006" key="5">
    <source>
        <dbReference type="Google" id="ProtNLM"/>
    </source>
</evidence>
<protein>
    <recommendedName>
        <fullName evidence="5">Nudix hydrolase domain-containing protein</fullName>
    </recommendedName>
</protein>
<organism evidence="4">
    <name type="scientific">viral metagenome</name>
    <dbReference type="NCBI Taxonomy" id="1070528"/>
    <lineage>
        <taxon>unclassified sequences</taxon>
        <taxon>metagenomes</taxon>
        <taxon>organismal metagenomes</taxon>
    </lineage>
</organism>
<feature type="domain" description="Nudix hydrolase" evidence="3">
    <location>
        <begin position="28"/>
        <end position="262"/>
    </location>
</feature>
<dbReference type="PANTHER" id="PTHR21340:SF0">
    <property type="entry name" value="BIS(5'-NUCLEOSYL)-TETRAPHOSPHATASE [ASYMMETRICAL]"/>
    <property type="match status" value="1"/>
</dbReference>
<reference evidence="4" key="1">
    <citation type="journal article" date="2020" name="Nature">
        <title>Giant virus diversity and host interactions through global metagenomics.</title>
        <authorList>
            <person name="Schulz F."/>
            <person name="Roux S."/>
            <person name="Paez-Espino D."/>
            <person name="Jungbluth S."/>
            <person name="Walsh D.A."/>
            <person name="Denef V.J."/>
            <person name="McMahon K.D."/>
            <person name="Konstantinidis K.T."/>
            <person name="Eloe-Fadrosh E.A."/>
            <person name="Kyrpides N.C."/>
            <person name="Woyke T."/>
        </authorList>
    </citation>
    <scope>NUCLEOTIDE SEQUENCE</scope>
    <source>
        <strain evidence="4">GVMAG-M-3300022752-39</strain>
    </source>
</reference>
<evidence type="ECO:0000313" key="4">
    <source>
        <dbReference type="EMBL" id="QHT08194.1"/>
    </source>
</evidence>
<dbReference type="GO" id="GO:0006167">
    <property type="term" value="P:AMP biosynthetic process"/>
    <property type="evidence" value="ECO:0007669"/>
    <property type="project" value="TreeGrafter"/>
</dbReference>
<dbReference type="AlphaFoldDB" id="A0A6C0CWS2"/>
<dbReference type="PROSITE" id="PS00893">
    <property type="entry name" value="NUDIX_BOX"/>
    <property type="match status" value="1"/>
</dbReference>
<dbReference type="GO" id="GO:0006754">
    <property type="term" value="P:ATP biosynthetic process"/>
    <property type="evidence" value="ECO:0007669"/>
    <property type="project" value="TreeGrafter"/>
</dbReference>
<dbReference type="InterPro" id="IPR051325">
    <property type="entry name" value="Nudix_hydrolase_domain"/>
</dbReference>
<sequence length="272" mass="32715">MNNINTSNLINICNNCGKPGHSFYHCKLPITSYGMIVFRHSPYGLQFLMIRRKDSFGYIDFIRGKYVCYNIEQVQQIVNEMSISEKERILKEPFDHLWKLMWGECSKNQYKNEEIMSKKKFEIIKNGILVDDKRIHLNEIIENSHTQWMETEWEFPKGRRNVQEKDLDCALREFEEETGYLSKNLQVIENLLPFEETFIGSNHKCYKHKYYLAYMNDIGEEICHENYQRSEVSKLEWKTIDECLESIRPYNLEKKRLITNINKVLQEYRLYS</sequence>
<evidence type="ECO:0000256" key="1">
    <source>
        <dbReference type="ARBA" id="ARBA00022801"/>
    </source>
</evidence>
<dbReference type="EMBL" id="MN739491">
    <property type="protein sequence ID" value="QHT08194.1"/>
    <property type="molecule type" value="Genomic_DNA"/>
</dbReference>
<dbReference type="Gene3D" id="3.90.79.10">
    <property type="entry name" value="Nucleoside Triphosphate Pyrophosphohydrolase"/>
    <property type="match status" value="1"/>
</dbReference>
<proteinExistence type="predicted"/>
<dbReference type="PROSITE" id="PS50158">
    <property type="entry name" value="ZF_CCHC"/>
    <property type="match status" value="1"/>
</dbReference>
<dbReference type="PANTHER" id="PTHR21340">
    <property type="entry name" value="DIADENOSINE 5,5-P1,P4-TETRAPHOSPHATE PYROPHOSPHOHYDROLASE MUTT"/>
    <property type="match status" value="1"/>
</dbReference>
<dbReference type="InterPro" id="IPR000086">
    <property type="entry name" value="NUDIX_hydrolase_dom"/>
</dbReference>
<feature type="domain" description="CCHC-type" evidence="2">
    <location>
        <begin position="13"/>
        <end position="27"/>
    </location>
</feature>
<dbReference type="InterPro" id="IPR015797">
    <property type="entry name" value="NUDIX_hydrolase-like_dom_sf"/>
</dbReference>
<keyword evidence="1" id="KW-0378">Hydrolase</keyword>
<dbReference type="GO" id="GO:0008270">
    <property type="term" value="F:zinc ion binding"/>
    <property type="evidence" value="ECO:0007669"/>
    <property type="project" value="InterPro"/>
</dbReference>
<accession>A0A6C0CWS2</accession>
<dbReference type="PROSITE" id="PS51462">
    <property type="entry name" value="NUDIX"/>
    <property type="match status" value="1"/>
</dbReference>
<dbReference type="InterPro" id="IPR001878">
    <property type="entry name" value="Znf_CCHC"/>
</dbReference>
<dbReference type="Pfam" id="PF00293">
    <property type="entry name" value="NUDIX"/>
    <property type="match status" value="1"/>
</dbReference>
<dbReference type="InterPro" id="IPR020084">
    <property type="entry name" value="NUDIX_hydrolase_CS"/>
</dbReference>
<dbReference type="GO" id="GO:0003676">
    <property type="term" value="F:nucleic acid binding"/>
    <property type="evidence" value="ECO:0007669"/>
    <property type="project" value="InterPro"/>
</dbReference>
<evidence type="ECO:0000259" key="3">
    <source>
        <dbReference type="PROSITE" id="PS51462"/>
    </source>
</evidence>